<evidence type="ECO:0000313" key="2">
    <source>
        <dbReference type="EMBL" id="OAL22179.1"/>
    </source>
</evidence>
<feature type="compositionally biased region" description="Low complexity" evidence="1">
    <location>
        <begin position="169"/>
        <end position="192"/>
    </location>
</feature>
<protein>
    <recommendedName>
        <fullName evidence="4">Zn(2)-C6 fungal-type domain-containing protein</fullName>
    </recommendedName>
</protein>
<dbReference type="OrthoDB" id="9986881at2759"/>
<feature type="compositionally biased region" description="Low complexity" evidence="1">
    <location>
        <begin position="149"/>
        <end position="158"/>
    </location>
</feature>
<feature type="region of interest" description="Disordered" evidence="1">
    <location>
        <begin position="149"/>
        <end position="199"/>
    </location>
</feature>
<name>A0A178BX13_9EURO</name>
<comment type="caution">
    <text evidence="2">The sequence shown here is derived from an EMBL/GenBank/DDBJ whole genome shotgun (WGS) entry which is preliminary data.</text>
</comment>
<reference evidence="2 3" key="1">
    <citation type="submission" date="2016-03" db="EMBL/GenBank/DDBJ databases">
        <title>The draft genome sequence of Fonsecaea nubica causative agent of cutaneous subcutaneous infection in human host.</title>
        <authorList>
            <person name="Costa F."/>
            <person name="Sybren D.H."/>
            <person name="Raittz R.T."/>
            <person name="Weiss V.A."/>
            <person name="Leao A.C."/>
            <person name="Gomes R."/>
            <person name="De Souza E.M."/>
            <person name="Pedrosa F.O."/>
            <person name="Steffens M.B."/>
            <person name="Bombassaro A."/>
            <person name="Tadra-Sfeir M.Z."/>
            <person name="Moreno L.F."/>
            <person name="Najafzadeh M.J."/>
            <person name="Felipe M.S."/>
            <person name="Teixeira M."/>
            <person name="Sun J."/>
            <person name="Xi L."/>
            <person name="Castro M.A."/>
            <person name="Vicente V.A."/>
        </authorList>
    </citation>
    <scope>NUCLEOTIDE SEQUENCE [LARGE SCALE GENOMIC DNA]</scope>
    <source>
        <strain evidence="2 3">CBS 269.64</strain>
    </source>
</reference>
<feature type="region of interest" description="Disordered" evidence="1">
    <location>
        <begin position="261"/>
        <end position="285"/>
    </location>
</feature>
<dbReference type="GeneID" id="34594604"/>
<proteinExistence type="predicted"/>
<evidence type="ECO:0000313" key="3">
    <source>
        <dbReference type="Proteomes" id="UP000185904"/>
    </source>
</evidence>
<evidence type="ECO:0008006" key="4">
    <source>
        <dbReference type="Google" id="ProtNLM"/>
    </source>
</evidence>
<dbReference type="AlphaFoldDB" id="A0A178BX13"/>
<accession>A0A178BX13</accession>
<feature type="compositionally biased region" description="Basic and acidic residues" evidence="1">
    <location>
        <begin position="159"/>
        <end position="168"/>
    </location>
</feature>
<keyword evidence="3" id="KW-1185">Reference proteome</keyword>
<feature type="compositionally biased region" description="Basic residues" evidence="1">
    <location>
        <begin position="25"/>
        <end position="34"/>
    </location>
</feature>
<gene>
    <name evidence="2" type="ORF">AYO20_11220</name>
</gene>
<dbReference type="RefSeq" id="XP_022494552.1">
    <property type="nucleotide sequence ID" value="XM_022649472.1"/>
</dbReference>
<organism evidence="2 3">
    <name type="scientific">Fonsecaea nubica</name>
    <dbReference type="NCBI Taxonomy" id="856822"/>
    <lineage>
        <taxon>Eukaryota</taxon>
        <taxon>Fungi</taxon>
        <taxon>Dikarya</taxon>
        <taxon>Ascomycota</taxon>
        <taxon>Pezizomycotina</taxon>
        <taxon>Eurotiomycetes</taxon>
        <taxon>Chaetothyriomycetidae</taxon>
        <taxon>Chaetothyriales</taxon>
        <taxon>Herpotrichiellaceae</taxon>
        <taxon>Fonsecaea</taxon>
    </lineage>
</organism>
<feature type="region of interest" description="Disordered" evidence="1">
    <location>
        <begin position="1"/>
        <end position="34"/>
    </location>
</feature>
<dbReference type="EMBL" id="LVCJ01000140">
    <property type="protein sequence ID" value="OAL22179.1"/>
    <property type="molecule type" value="Genomic_DNA"/>
</dbReference>
<sequence length="331" mass="36075">MKTLKPAPKEGGNTKTTSKSERKTPRGRTSRAVKKAKCDGDQACKLCRATDSPCVYSARRREARNYYFQMREVTDAALQRLYWACRRRTGFPGDIPDESKGGGVSTTDILQGLGLLTPNLDESNFLSEAEQSTTRLFSNKTPMVMVQTRAQTTNTNTRDSVEDVDKHSATSIASTSSSSPSSTGPAVTTTTTTRRRTAQEMDMKTQFEFASSLSPTGRCAALTKRAPSHAAHDTHDDEPFFQDQFMEPRLEVDAFVDMSLCTSPSPQPPPQPSHLYGQPLSSSSTDVPGMPALPHIAYGHPHHPSHDLVFDNYLSPWAGSVVAAQQSAATG</sequence>
<dbReference type="Proteomes" id="UP000185904">
    <property type="component" value="Unassembled WGS sequence"/>
</dbReference>
<evidence type="ECO:0000256" key="1">
    <source>
        <dbReference type="SAM" id="MobiDB-lite"/>
    </source>
</evidence>